<reference evidence="2 3" key="1">
    <citation type="submission" date="2024-06" db="EMBL/GenBank/DDBJ databases">
        <title>Chitinophaga defluvii sp. nov., isolated from municipal sewage.</title>
        <authorList>
            <person name="Zhang L."/>
        </authorList>
    </citation>
    <scope>NUCLEOTIDE SEQUENCE [LARGE SCALE GENOMIC DNA]</scope>
    <source>
        <strain evidence="2 3">H8</strain>
    </source>
</reference>
<dbReference type="SUPFAM" id="SSF48695">
    <property type="entry name" value="Multiheme cytochromes"/>
    <property type="match status" value="1"/>
</dbReference>
<evidence type="ECO:0000313" key="3">
    <source>
        <dbReference type="Proteomes" id="UP001549749"/>
    </source>
</evidence>
<dbReference type="RefSeq" id="WP_354662978.1">
    <property type="nucleotide sequence ID" value="NZ_JBEXAC010000002.1"/>
</dbReference>
<dbReference type="NCBIfam" id="TIGR03806">
    <property type="entry name" value="chp_HNE_0200"/>
    <property type="match status" value="1"/>
</dbReference>
<dbReference type="InterPro" id="IPR036280">
    <property type="entry name" value="Multihaem_cyt_sf"/>
</dbReference>
<organism evidence="2 3">
    <name type="scientific">Chitinophaga defluvii</name>
    <dbReference type="NCBI Taxonomy" id="3163343"/>
    <lineage>
        <taxon>Bacteria</taxon>
        <taxon>Pseudomonadati</taxon>
        <taxon>Bacteroidota</taxon>
        <taxon>Chitinophagia</taxon>
        <taxon>Chitinophagales</taxon>
        <taxon>Chitinophagaceae</taxon>
        <taxon>Chitinophaga</taxon>
    </lineage>
</organism>
<evidence type="ECO:0000256" key="1">
    <source>
        <dbReference type="SAM" id="SignalP"/>
    </source>
</evidence>
<sequence length="354" mass="39915">MRKLCLIIVSFILWLALVQSCKQKTAPASAAGIFEFKDKLSGYGFFTGTLKDLVPRKGVLNYDLTTPLFTDYSVKDRFIVLPEGKTMQYTEHGALDFPDSTFIVKNFAYTNTSHQKIMLETRLLFKDPADKQWKVMNYLWDQGQQDADKWILGKKIPITFLDDHQQERSTVYQMPNTNDCKRCHINNSVLTPIGPKARNLNFTRQGQAQNQLAQWAAGGYLKGFTSPEATPRLPDWKDSVHFTVSERARAYLDVNCAHCHTRGGDAFNTGMFLEYEQTSPDHLGIMKSPVSAGGGAGGLDYDIIPGDAQHSILAYRMNSVEPGTAMPELARTVIHEEGVALIRRWINEMKKPVR</sequence>
<protein>
    <submittedName>
        <fullName evidence="2">SO2930 family diheme c-type cytochrome</fullName>
    </submittedName>
</protein>
<dbReference type="Proteomes" id="UP001549749">
    <property type="component" value="Unassembled WGS sequence"/>
</dbReference>
<accession>A0ABV2TBL3</accession>
<dbReference type="PROSITE" id="PS51257">
    <property type="entry name" value="PROKAR_LIPOPROTEIN"/>
    <property type="match status" value="1"/>
</dbReference>
<gene>
    <name evidence="2" type="ORF">ABR189_23710</name>
</gene>
<dbReference type="EMBL" id="JBEXAC010000002">
    <property type="protein sequence ID" value="MET7000419.1"/>
    <property type="molecule type" value="Genomic_DNA"/>
</dbReference>
<evidence type="ECO:0000313" key="2">
    <source>
        <dbReference type="EMBL" id="MET7000419.1"/>
    </source>
</evidence>
<keyword evidence="1" id="KW-0732">Signal</keyword>
<proteinExistence type="predicted"/>
<comment type="caution">
    <text evidence="2">The sequence shown here is derived from an EMBL/GenBank/DDBJ whole genome shotgun (WGS) entry which is preliminary data.</text>
</comment>
<dbReference type="InterPro" id="IPR022269">
    <property type="entry name" value="SO_2930-like_C"/>
</dbReference>
<feature type="chain" id="PRO_5046868803" evidence="1">
    <location>
        <begin position="22"/>
        <end position="354"/>
    </location>
</feature>
<feature type="signal peptide" evidence="1">
    <location>
        <begin position="1"/>
        <end position="21"/>
    </location>
</feature>
<name>A0ABV2TBL3_9BACT</name>
<keyword evidence="3" id="KW-1185">Reference proteome</keyword>